<dbReference type="EC" id="2.7.7.48" evidence="1"/>
<evidence type="ECO:0000256" key="2">
    <source>
        <dbReference type="ARBA" id="ARBA00022484"/>
    </source>
</evidence>
<accession>A0A8S5KXZ8</accession>
<evidence type="ECO:0000256" key="7">
    <source>
        <dbReference type="ARBA" id="ARBA00030248"/>
    </source>
</evidence>
<evidence type="ECO:0000256" key="5">
    <source>
        <dbReference type="ARBA" id="ARBA00022741"/>
    </source>
</evidence>
<keyword evidence="13" id="KW-1185">Reference proteome</keyword>
<evidence type="ECO:0000256" key="1">
    <source>
        <dbReference type="ARBA" id="ARBA00012494"/>
    </source>
</evidence>
<feature type="binding site" evidence="9">
    <location>
        <position position="417"/>
    </location>
    <ligand>
        <name>Mg(2+)</name>
        <dbReference type="ChEBI" id="CHEBI:18420"/>
        <label>2</label>
    </ligand>
</feature>
<evidence type="ECO:0000256" key="4">
    <source>
        <dbReference type="ARBA" id="ARBA00022695"/>
    </source>
</evidence>
<dbReference type="GO" id="GO:0000166">
    <property type="term" value="F:nucleotide binding"/>
    <property type="evidence" value="ECO:0007669"/>
    <property type="project" value="UniProtKB-KW"/>
</dbReference>
<feature type="domain" description="RdRp catalytic" evidence="11">
    <location>
        <begin position="318"/>
        <end position="449"/>
    </location>
</feature>
<protein>
    <recommendedName>
        <fullName evidence="1">RNA-directed RNA polymerase</fullName>
        <ecNumber evidence="1">2.7.7.48</ecNumber>
    </recommendedName>
    <alternativeName>
        <fullName evidence="7">RNA replicase beta chain</fullName>
    </alternativeName>
</protein>
<keyword evidence="2 12" id="KW-0696">RNA-directed RNA polymerase</keyword>
<feature type="binding site" evidence="9">
    <location>
        <position position="333"/>
    </location>
    <ligand>
        <name>Mg(2+)</name>
        <dbReference type="ChEBI" id="CHEBI:18420"/>
        <label>2</label>
    </ligand>
</feature>
<dbReference type="Proteomes" id="UP000680674">
    <property type="component" value="Segment"/>
</dbReference>
<dbReference type="InterPro" id="IPR043502">
    <property type="entry name" value="DNA/RNA_pol_sf"/>
</dbReference>
<keyword evidence="9" id="KW-0479">Metal-binding</keyword>
<dbReference type="GO" id="GO:0046872">
    <property type="term" value="F:metal ion binding"/>
    <property type="evidence" value="ECO:0007669"/>
    <property type="project" value="UniProtKB-KW"/>
</dbReference>
<keyword evidence="4" id="KW-0548">Nucleotidyltransferase</keyword>
<evidence type="ECO:0000259" key="11">
    <source>
        <dbReference type="PROSITE" id="PS50522"/>
    </source>
</evidence>
<keyword evidence="6" id="KW-0693">Viral RNA replication</keyword>
<dbReference type="PROSITE" id="PS50522">
    <property type="entry name" value="RDRP_PHAGE"/>
    <property type="match status" value="1"/>
</dbReference>
<keyword evidence="10" id="KW-1133">Transmembrane helix</keyword>
<proteinExistence type="predicted"/>
<dbReference type="GO" id="GO:0039694">
    <property type="term" value="P:viral RNA genome replication"/>
    <property type="evidence" value="ECO:0007669"/>
    <property type="project" value="InterPro"/>
</dbReference>
<comment type="catalytic activity">
    <reaction evidence="8">
        <text>RNA(n) + a ribonucleoside 5'-triphosphate = RNA(n+1) + diphosphate</text>
        <dbReference type="Rhea" id="RHEA:21248"/>
        <dbReference type="Rhea" id="RHEA-COMP:14527"/>
        <dbReference type="Rhea" id="RHEA-COMP:17342"/>
        <dbReference type="ChEBI" id="CHEBI:33019"/>
        <dbReference type="ChEBI" id="CHEBI:61557"/>
        <dbReference type="ChEBI" id="CHEBI:140395"/>
        <dbReference type="EC" id="2.7.7.48"/>
    </reaction>
</comment>
<dbReference type="GeneID" id="80399505"/>
<gene>
    <name evidence="12" type="primary">SRR6960799_6_3</name>
</gene>
<feature type="transmembrane region" description="Helical" evidence="10">
    <location>
        <begin position="379"/>
        <end position="402"/>
    </location>
</feature>
<keyword evidence="10" id="KW-0472">Membrane</keyword>
<feature type="binding site" evidence="9">
    <location>
        <position position="418"/>
    </location>
    <ligand>
        <name>Mg(2+)</name>
        <dbReference type="ChEBI" id="CHEBI:18420"/>
        <label>2</label>
    </ligand>
</feature>
<keyword evidence="9" id="KW-0460">Magnesium</keyword>
<evidence type="ECO:0000256" key="6">
    <source>
        <dbReference type="ARBA" id="ARBA00022953"/>
    </source>
</evidence>
<dbReference type="RefSeq" id="YP_010770248.1">
    <property type="nucleotide sequence ID" value="NC_074208.1"/>
</dbReference>
<dbReference type="GO" id="GO:0003968">
    <property type="term" value="F:RNA-directed RNA polymerase activity"/>
    <property type="evidence" value="ECO:0007669"/>
    <property type="project" value="UniProtKB-KW"/>
</dbReference>
<keyword evidence="5" id="KW-0547">Nucleotide-binding</keyword>
<evidence type="ECO:0000313" key="13">
    <source>
        <dbReference type="Proteomes" id="UP000680674"/>
    </source>
</evidence>
<comment type="cofactor">
    <cofactor evidence="9">
        <name>Mg(2+)</name>
        <dbReference type="ChEBI" id="CHEBI:18420"/>
    </cofactor>
    <text evidence="9">Binds 2 Mg(2+) per subunit.</text>
</comment>
<evidence type="ECO:0000313" key="12">
    <source>
        <dbReference type="EMBL" id="DAD50654.1"/>
    </source>
</evidence>
<evidence type="ECO:0000256" key="8">
    <source>
        <dbReference type="ARBA" id="ARBA00048744"/>
    </source>
</evidence>
<dbReference type="KEGG" id="vg:80399505"/>
<dbReference type="InterPro" id="IPR007096">
    <property type="entry name" value="RNA-dir_Rpol_cat_phage"/>
</dbReference>
<dbReference type="SUPFAM" id="SSF56672">
    <property type="entry name" value="DNA/RNA polymerases"/>
    <property type="match status" value="1"/>
</dbReference>
<sequence length="659" mass="75641">MSFSRNQAFQAWKAVEDHLRSLSFTCYGRAVEGADADTLSQCFTLWALTMRDLCGVSRLRYPKRFVSWFNQLANHPLENIVSSLKVLTSFTRDYNHDMGDVVDFTAFKRLFSEMGDLHRLLVEPFGDWWCEFLRDPRPSTFRVVLTCLEFPGRMTLIDLPEVLDIEKAKYLELERAQDDWCYPAALISDLREIVQTGLITLSEQSFLPSHGSGAVSDCRGRDREAKTKVLLHDGLTPRLHHYFCQHGISHPFANMNVTAKGRYCRVIFVPKGMTSKRVISAEPTCNMWFQQFLLRTLKDWLPTSYFRVTMEDQSRNRELAQEGSLLREYATIDLTSASDSITESLVRALFQGHWLWDALWSCRSTRAMVGNTLIPLNKFAPMGSAVCFPIMCIVFSAIVLLAQERAGVHSKFAVYGDDIVCHTSCFQNVLQILQDLHFSVNEKKTFPPESPFKESCGGEYYYGDDVTPLRIPRFFSGWRAPEDVQRSPRLFASWCSLANTFWALGLCETRAFFVRRFLDVCPSAPFSYEGRYQAIQTHDVSNWHVAEKFETDRSRIPRYKPNYCRGRIIRAFQVRTVTKPGADDIRYQLLLEAYENTRRDSLTLPADLIDMRVGPSQEQCGTFWIPEIYLLGQVAFAALPAGRMLCLVTTDAEWRLVVS</sequence>
<dbReference type="InterPro" id="IPR005093">
    <property type="entry name" value="RNArep_beta"/>
</dbReference>
<reference evidence="12" key="1">
    <citation type="submission" date="2020-09" db="EMBL/GenBank/DDBJ databases">
        <title>Leviviricetes taxonomy.</title>
        <authorList>
            <person name="Stockdale S.R."/>
            <person name="Callanan J."/>
            <person name="Adriaenssens E.M."/>
            <person name="Kuhn J.H."/>
            <person name="Rumnieks J."/>
            <person name="Shkoporov A."/>
            <person name="Draper L.A."/>
            <person name="Ross P."/>
            <person name="Hill C."/>
        </authorList>
    </citation>
    <scope>NUCLEOTIDE SEQUENCE</scope>
</reference>
<dbReference type="EMBL" id="BK013587">
    <property type="protein sequence ID" value="DAD50654.1"/>
    <property type="molecule type" value="Genomic_RNA"/>
</dbReference>
<evidence type="ECO:0000256" key="9">
    <source>
        <dbReference type="PIRSR" id="PIRSR605093-1"/>
    </source>
</evidence>
<evidence type="ECO:0000256" key="10">
    <source>
        <dbReference type="SAM" id="Phobius"/>
    </source>
</evidence>
<dbReference type="Pfam" id="PF03431">
    <property type="entry name" value="RNA_replicase_B"/>
    <property type="match status" value="1"/>
</dbReference>
<name>A0A8S5KXZ8_9VIRU</name>
<organism evidence="12 13">
    <name type="scientific">ssRNA phage SRR6960799_6</name>
    <dbReference type="NCBI Taxonomy" id="2786602"/>
    <lineage>
        <taxon>Viruses</taxon>
        <taxon>Riboviria</taxon>
        <taxon>Orthornavirae</taxon>
        <taxon>Lenarviricota</taxon>
        <taxon>Leviviricetes</taxon>
        <taxon>Timlovirales</taxon>
        <taxon>Blumeviridae</taxon>
        <taxon>Yenihzavirus</taxon>
        <taxon>Yenihzavirus borboradaptatum</taxon>
    </lineage>
</organism>
<evidence type="ECO:0000256" key="3">
    <source>
        <dbReference type="ARBA" id="ARBA00022679"/>
    </source>
</evidence>
<keyword evidence="10" id="KW-0812">Transmembrane</keyword>
<keyword evidence="3" id="KW-0808">Transferase</keyword>